<dbReference type="InterPro" id="IPR036280">
    <property type="entry name" value="Multihaem_cyt_sf"/>
</dbReference>
<feature type="coiled-coil region" evidence="1">
    <location>
        <begin position="114"/>
        <end position="141"/>
    </location>
</feature>
<comment type="caution">
    <text evidence="3">The sequence shown here is derived from an EMBL/GenBank/DDBJ whole genome shotgun (WGS) entry which is preliminary data.</text>
</comment>
<dbReference type="AlphaFoldDB" id="A0A179D745"/>
<proteinExistence type="predicted"/>
<evidence type="ECO:0000259" key="2">
    <source>
        <dbReference type="Pfam" id="PF13435"/>
    </source>
</evidence>
<dbReference type="OrthoDB" id="9769195at2"/>
<sequence>MLKSFRFLFLIFMFFWISFSSYADEKKLELPTGRLIDNFDEFVATFSSKKCMECHEDIYHEWEKSFHARSMVDSIKGIANFFTVGVPKEWQKELNKEEVLKCLDCHLPQVRYATERLALEIAELMIEAKKAKEAKDEARFKRAVAKLSKLNISCYACHNIVVHRAAPGWFGEPDPQTIYTANEDVEAEHPTEYTPTLKSAAFCAWCHGVYVASDGESTMCNTLSQSYYHGYISLGGRKTCQECHMYAKGRGHRFPGGHDLEIVKEGLDFQAEIKGFRYGVGKWIPAVNVEAFLTNRAGHRIPDG</sequence>
<dbReference type="Proteomes" id="UP000078390">
    <property type="component" value="Unassembled WGS sequence"/>
</dbReference>
<dbReference type="SUPFAM" id="SSF48695">
    <property type="entry name" value="Multiheme cytochromes"/>
    <property type="match status" value="1"/>
</dbReference>
<reference evidence="3 4" key="1">
    <citation type="submission" date="2016-04" db="EMBL/GenBank/DDBJ databases">
        <title>Genome analysis of Thermosulfurimonas dismutans, the first thermophilic sulfur-disproportionating bacterium of the phylum Thermodesulfobacteria.</title>
        <authorList>
            <person name="Mardanov A.V."/>
            <person name="Beletsky A.V."/>
            <person name="Kadnikov V.V."/>
            <person name="Slobodkin A.I."/>
            <person name="Ravin N.V."/>
        </authorList>
    </citation>
    <scope>NUCLEOTIDE SEQUENCE [LARGE SCALE GENOMIC DNA]</scope>
    <source>
        <strain evidence="3 4">S95</strain>
    </source>
</reference>
<dbReference type="EMBL" id="LWLG01000001">
    <property type="protein sequence ID" value="OAQ21793.1"/>
    <property type="molecule type" value="Genomic_DNA"/>
</dbReference>
<keyword evidence="1" id="KW-0175">Coiled coil</keyword>
<accession>A0A179D745</accession>
<name>A0A179D745_9BACT</name>
<keyword evidence="4" id="KW-1185">Reference proteome</keyword>
<feature type="domain" description="Cytochrome c-552/4" evidence="2">
    <location>
        <begin position="50"/>
        <end position="111"/>
    </location>
</feature>
<gene>
    <name evidence="3" type="ORF">TDIS_0311</name>
</gene>
<dbReference type="Pfam" id="PF13435">
    <property type="entry name" value="Cytochrome_C554"/>
    <property type="match status" value="1"/>
</dbReference>
<dbReference type="STRING" id="999894.TDIS_0311"/>
<protein>
    <submittedName>
        <fullName evidence="3">Cytochrome c family protein</fullName>
    </submittedName>
</protein>
<organism evidence="3 4">
    <name type="scientific">Thermosulfurimonas dismutans</name>
    <dbReference type="NCBI Taxonomy" id="999894"/>
    <lineage>
        <taxon>Bacteria</taxon>
        <taxon>Pseudomonadati</taxon>
        <taxon>Thermodesulfobacteriota</taxon>
        <taxon>Thermodesulfobacteria</taxon>
        <taxon>Thermodesulfobacteriales</taxon>
        <taxon>Thermodesulfobacteriaceae</taxon>
        <taxon>Thermosulfurimonas</taxon>
    </lineage>
</organism>
<evidence type="ECO:0000313" key="3">
    <source>
        <dbReference type="EMBL" id="OAQ21793.1"/>
    </source>
</evidence>
<dbReference type="InterPro" id="IPR023155">
    <property type="entry name" value="Cyt_c-552/4"/>
</dbReference>
<dbReference type="NCBIfam" id="NF040886">
    <property type="entry name" value="cyt_C_like_Sec"/>
    <property type="match status" value="1"/>
</dbReference>
<dbReference type="Gene3D" id="1.10.1130.10">
    <property type="entry name" value="Flavocytochrome C3, Chain A"/>
    <property type="match status" value="1"/>
</dbReference>
<evidence type="ECO:0000313" key="4">
    <source>
        <dbReference type="Proteomes" id="UP000078390"/>
    </source>
</evidence>
<evidence type="ECO:0000256" key="1">
    <source>
        <dbReference type="SAM" id="Coils"/>
    </source>
</evidence>